<keyword evidence="7 8" id="KW-0472">Membrane</keyword>
<keyword evidence="4" id="KW-1003">Cell membrane</keyword>
<dbReference type="PANTHER" id="PTHR43302:SF5">
    <property type="entry name" value="TRANSPORTER ARSB-RELATED"/>
    <property type="match status" value="1"/>
</dbReference>
<dbReference type="Proteomes" id="UP001226867">
    <property type="component" value="Unassembled WGS sequence"/>
</dbReference>
<dbReference type="EMBL" id="JAUSRO010000015">
    <property type="protein sequence ID" value="MDP9902063.1"/>
    <property type="molecule type" value="Genomic_DNA"/>
</dbReference>
<comment type="caution">
    <text evidence="10">The sequence shown here is derived from an EMBL/GenBank/DDBJ whole genome shotgun (WGS) entry which is preliminary data.</text>
</comment>
<evidence type="ECO:0000256" key="3">
    <source>
        <dbReference type="ARBA" id="ARBA00022448"/>
    </source>
</evidence>
<keyword evidence="5 8" id="KW-0812">Transmembrane</keyword>
<feature type="transmembrane region" description="Helical" evidence="8">
    <location>
        <begin position="142"/>
        <end position="159"/>
    </location>
</feature>
<dbReference type="PRINTS" id="PR00758">
    <property type="entry name" value="ARSENICPUMP"/>
</dbReference>
<evidence type="ECO:0000313" key="10">
    <source>
        <dbReference type="EMBL" id="MDP9902063.1"/>
    </source>
</evidence>
<comment type="similarity">
    <text evidence="2">Belongs to the CitM (TC 2.A.11) transporter family.</text>
</comment>
<comment type="subcellular location">
    <subcellularLocation>
        <location evidence="1">Cell membrane</location>
        <topology evidence="1">Multi-pass membrane protein</topology>
    </subcellularLocation>
</comment>
<evidence type="ECO:0000256" key="4">
    <source>
        <dbReference type="ARBA" id="ARBA00022475"/>
    </source>
</evidence>
<dbReference type="Pfam" id="PF03600">
    <property type="entry name" value="CitMHS"/>
    <property type="match status" value="1"/>
</dbReference>
<feature type="transmembrane region" description="Helical" evidence="8">
    <location>
        <begin position="179"/>
        <end position="199"/>
    </location>
</feature>
<evidence type="ECO:0000259" key="9">
    <source>
        <dbReference type="Pfam" id="PF03600"/>
    </source>
</evidence>
<organism evidence="10 11">
    <name type="scientific">Variovorax ginsengisoli</name>
    <dbReference type="NCBI Taxonomy" id="363844"/>
    <lineage>
        <taxon>Bacteria</taxon>
        <taxon>Pseudomonadati</taxon>
        <taxon>Pseudomonadota</taxon>
        <taxon>Betaproteobacteria</taxon>
        <taxon>Burkholderiales</taxon>
        <taxon>Comamonadaceae</taxon>
        <taxon>Variovorax</taxon>
    </lineage>
</organism>
<evidence type="ECO:0000256" key="6">
    <source>
        <dbReference type="ARBA" id="ARBA00022989"/>
    </source>
</evidence>
<accession>A0ABT9SCI5</accession>
<feature type="transmembrane region" description="Helical" evidence="8">
    <location>
        <begin position="102"/>
        <end position="130"/>
    </location>
</feature>
<feature type="domain" description="Citrate transporter-like" evidence="9">
    <location>
        <begin position="30"/>
        <end position="352"/>
    </location>
</feature>
<name>A0ABT9SCI5_9BURK</name>
<keyword evidence="6 8" id="KW-1133">Transmembrane helix</keyword>
<dbReference type="PANTHER" id="PTHR43302">
    <property type="entry name" value="TRANSPORTER ARSB-RELATED"/>
    <property type="match status" value="1"/>
</dbReference>
<feature type="transmembrane region" description="Helical" evidence="8">
    <location>
        <begin position="398"/>
        <end position="419"/>
    </location>
</feature>
<dbReference type="RefSeq" id="WP_307691819.1">
    <property type="nucleotide sequence ID" value="NZ_JAUSRO010000015.1"/>
</dbReference>
<proteinExistence type="inferred from homology"/>
<feature type="transmembrane region" description="Helical" evidence="8">
    <location>
        <begin position="220"/>
        <end position="242"/>
    </location>
</feature>
<evidence type="ECO:0000256" key="5">
    <source>
        <dbReference type="ARBA" id="ARBA00022692"/>
    </source>
</evidence>
<evidence type="ECO:0000313" key="11">
    <source>
        <dbReference type="Proteomes" id="UP001226867"/>
    </source>
</evidence>
<dbReference type="CDD" id="cd01118">
    <property type="entry name" value="ArsB_permease"/>
    <property type="match status" value="1"/>
</dbReference>
<evidence type="ECO:0000256" key="8">
    <source>
        <dbReference type="SAM" id="Phobius"/>
    </source>
</evidence>
<keyword evidence="3" id="KW-0813">Transport</keyword>
<dbReference type="InterPro" id="IPR000802">
    <property type="entry name" value="Arsenical_pump_ArsB"/>
</dbReference>
<feature type="transmembrane region" description="Helical" evidence="8">
    <location>
        <begin position="34"/>
        <end position="52"/>
    </location>
</feature>
<feature type="transmembrane region" description="Helical" evidence="8">
    <location>
        <begin position="279"/>
        <end position="302"/>
    </location>
</feature>
<dbReference type="InterPro" id="IPR004680">
    <property type="entry name" value="Cit_transptr-like_dom"/>
</dbReference>
<evidence type="ECO:0000256" key="2">
    <source>
        <dbReference type="ARBA" id="ARBA00009843"/>
    </source>
</evidence>
<keyword evidence="11" id="KW-1185">Reference proteome</keyword>
<feature type="transmembrane region" description="Helical" evidence="8">
    <location>
        <begin position="248"/>
        <end position="267"/>
    </location>
</feature>
<protein>
    <submittedName>
        <fullName evidence="10">Arsenical pump membrane protein</fullName>
    </submittedName>
</protein>
<reference evidence="10 11" key="1">
    <citation type="submission" date="2023-07" db="EMBL/GenBank/DDBJ databases">
        <title>Sorghum-associated microbial communities from plants grown in Nebraska, USA.</title>
        <authorList>
            <person name="Schachtman D."/>
        </authorList>
    </citation>
    <scope>NUCLEOTIDE SEQUENCE [LARGE SCALE GENOMIC DNA]</scope>
    <source>
        <strain evidence="10 11">DS1607</strain>
    </source>
</reference>
<sequence>MTLSVHQAHLASWSIAAAATAGVIVRPFRLPEAVWAVSGAVLLVVLGLLPYREALLAVGKGTDVYLFLIGMMLLSEIARREGLFDWVAAQAVNHARGSPRRLFLLIYIVGVLVTTFLSNDATAVVLTPAVYAAARKAKVEPLPYLFICAFIANAASFVLPISNPANIVLYGDRTPPLGAWLASFALPALLSIVATYVALRFTEGRRLQAQCERDVEVPRLSAGAWTAMVGIVLTAVVLLVVSARDLQLGLPTAVMGILTTAVVLVVARSSPWETVRGVSWAVLPLVAGLFVLVEALVATGLIGDLARLLTRSVAASPQATPWVAGGAIAVVSNLMNNLPAGLVASSTLQLAQPPQHVVDALLIGVDLGPNLSVTGSLATILWLTAIRREGEDVGFWRFFKLGAIVMPPALLLALAARLMI</sequence>
<gene>
    <name evidence="10" type="ORF">J2W36_004335</name>
</gene>
<evidence type="ECO:0000256" key="1">
    <source>
        <dbReference type="ARBA" id="ARBA00004651"/>
    </source>
</evidence>
<feature type="transmembrane region" description="Helical" evidence="8">
    <location>
        <begin position="367"/>
        <end position="386"/>
    </location>
</feature>
<evidence type="ECO:0000256" key="7">
    <source>
        <dbReference type="ARBA" id="ARBA00023136"/>
    </source>
</evidence>